<dbReference type="WBParaSite" id="RSKR_0000406900.1">
    <property type="protein sequence ID" value="RSKR_0000406900.1"/>
    <property type="gene ID" value="RSKR_0000406900"/>
</dbReference>
<name>A0AC35TTV9_9BILA</name>
<organism evidence="1 2">
    <name type="scientific">Rhabditophanes sp. KR3021</name>
    <dbReference type="NCBI Taxonomy" id="114890"/>
    <lineage>
        <taxon>Eukaryota</taxon>
        <taxon>Metazoa</taxon>
        <taxon>Ecdysozoa</taxon>
        <taxon>Nematoda</taxon>
        <taxon>Chromadorea</taxon>
        <taxon>Rhabditida</taxon>
        <taxon>Tylenchina</taxon>
        <taxon>Panagrolaimomorpha</taxon>
        <taxon>Strongyloidoidea</taxon>
        <taxon>Alloionematidae</taxon>
        <taxon>Rhabditophanes</taxon>
    </lineage>
</organism>
<accession>A0AC35TTV9</accession>
<evidence type="ECO:0000313" key="1">
    <source>
        <dbReference type="Proteomes" id="UP000095286"/>
    </source>
</evidence>
<sequence length="284" mass="32299">MTATSASRKATVYRETPLRGFMGKSKIFKTSATRRRQTIGTVTRLPDTTTPAVRKDGKGRRLSFGSVADSLDPTSLIHQLKVYCQLAVKEKRTGNVPDAKNLNFDELENDFLKYNNLRKQMLSRRRWVNLENDVRIKVNLQSILQAAGKCIISVGHFTRSQIKEICTATDLPAEEAFIKQSYLVKDSQWINEMDKELLNECFEAIADLKSELEFKTSVLNNILTQIDAPQPFSRYRKSKAGAHNYPKEAYITPQTKAINPLSFTKIQQDCAERVAEEVLESEME</sequence>
<proteinExistence type="predicted"/>
<evidence type="ECO:0000313" key="2">
    <source>
        <dbReference type="WBParaSite" id="RSKR_0000406900.1"/>
    </source>
</evidence>
<dbReference type="Proteomes" id="UP000095286">
    <property type="component" value="Unplaced"/>
</dbReference>
<reference evidence="2" key="1">
    <citation type="submission" date="2016-11" db="UniProtKB">
        <authorList>
            <consortium name="WormBaseParasite"/>
        </authorList>
    </citation>
    <scope>IDENTIFICATION</scope>
    <source>
        <strain evidence="2">KR3021</strain>
    </source>
</reference>
<protein>
    <submittedName>
        <fullName evidence="2">Uncharacterized protein</fullName>
    </submittedName>
</protein>